<dbReference type="PIRSF" id="PIRSF016516">
    <property type="entry name" value="Allantoicase"/>
    <property type="match status" value="1"/>
</dbReference>
<keyword evidence="2" id="KW-0659">Purine metabolism</keyword>
<protein>
    <recommendedName>
        <fullName evidence="2">Probable allantoicase</fullName>
        <ecNumber evidence="2">3.5.3.4</ecNumber>
    </recommendedName>
    <alternativeName>
        <fullName evidence="2">Allantoate amidinohydrolase</fullName>
    </alternativeName>
</protein>
<accession>A0ABW0ZZL3</accession>
<dbReference type="Proteomes" id="UP001596074">
    <property type="component" value="Unassembled WGS sequence"/>
</dbReference>
<keyword evidence="2 4" id="KW-0378">Hydrolase</keyword>
<dbReference type="EMBL" id="JBHSON010000017">
    <property type="protein sequence ID" value="MFC5746873.1"/>
    <property type="molecule type" value="Genomic_DNA"/>
</dbReference>
<dbReference type="InterPro" id="IPR015908">
    <property type="entry name" value="Allantoicase_dom"/>
</dbReference>
<dbReference type="HAMAP" id="MF_00813">
    <property type="entry name" value="Allantoicase"/>
    <property type="match status" value="1"/>
</dbReference>
<name>A0ABW0ZZL3_9ACTN</name>
<sequence>MNAAGFASLPDLAVRTLGGSVVAASDESFADKENLLNPWAPAFQPQTFGTKGQEYDGWETARRRPGEDGALGHDWAIVRLGLPGVIRGVVIDTAWFKGNFPPYASVEACGVDGHPSPAELAAADWTEIVPPSPLGGDAAHAFEAGAARRFTHVRLNIFPDGGVARLRVHGDVVPDPRLLAGLTVDLAALENGARVIGCSDMFYSVPDNMLFPGTARNQAEGWETARRRGPGNDWAIIRLAAPGVVRLAEFDTTHLKFNAPGHVSLSGIDARTGDLDDPGAWRELLGRTRVQPDGRHRVRLDTAPDAPREITHARLDIHPDGGLTRLRLLGDLTAAGERLLTDRWNELTPAGTGHRAPPRPA</sequence>
<proteinExistence type="inferred from homology"/>
<comment type="caution">
    <text evidence="4">The sequence shown here is derived from an EMBL/GenBank/DDBJ whole genome shotgun (WGS) entry which is preliminary data.</text>
</comment>
<feature type="domain" description="Allantoicase" evidence="3">
    <location>
        <begin position="18"/>
        <end position="172"/>
    </location>
</feature>
<dbReference type="PANTHER" id="PTHR12045">
    <property type="entry name" value="ALLANTOICASE"/>
    <property type="match status" value="1"/>
</dbReference>
<evidence type="ECO:0000256" key="1">
    <source>
        <dbReference type="ARBA" id="ARBA00009242"/>
    </source>
</evidence>
<keyword evidence="5" id="KW-1185">Reference proteome</keyword>
<dbReference type="PANTHER" id="PTHR12045:SF3">
    <property type="entry name" value="INACTIVE ALLANTOICASE-RELATED"/>
    <property type="match status" value="1"/>
</dbReference>
<organism evidence="4 5">
    <name type="scientific">Actinomadura rugatobispora</name>
    <dbReference type="NCBI Taxonomy" id="1994"/>
    <lineage>
        <taxon>Bacteria</taxon>
        <taxon>Bacillati</taxon>
        <taxon>Actinomycetota</taxon>
        <taxon>Actinomycetes</taxon>
        <taxon>Streptosporangiales</taxon>
        <taxon>Thermomonosporaceae</taxon>
        <taxon>Actinomadura</taxon>
    </lineage>
</organism>
<comment type="pathway">
    <text evidence="2">Nitrogen metabolism; (S)-allantoin degradation; (S)-ureidoglycolate from allantoate (aminidohydrolase route): step 1/1.</text>
</comment>
<evidence type="ECO:0000313" key="4">
    <source>
        <dbReference type="EMBL" id="MFC5746873.1"/>
    </source>
</evidence>
<dbReference type="Gene3D" id="2.60.120.260">
    <property type="entry name" value="Galactose-binding domain-like"/>
    <property type="match status" value="2"/>
</dbReference>
<comment type="similarity">
    <text evidence="1 2">Belongs to the allantoicase family.</text>
</comment>
<dbReference type="RefSeq" id="WP_378282490.1">
    <property type="nucleotide sequence ID" value="NZ_JBHSON010000017.1"/>
</dbReference>
<dbReference type="GO" id="GO:0004037">
    <property type="term" value="F:allantoicase activity"/>
    <property type="evidence" value="ECO:0007669"/>
    <property type="project" value="UniProtKB-EC"/>
</dbReference>
<feature type="domain" description="Allantoicase" evidence="3">
    <location>
        <begin position="192"/>
        <end position="331"/>
    </location>
</feature>
<evidence type="ECO:0000313" key="5">
    <source>
        <dbReference type="Proteomes" id="UP001596074"/>
    </source>
</evidence>
<comment type="catalytic activity">
    <reaction evidence="2">
        <text>allantoate + H2O = (S)-ureidoglycolate + urea</text>
        <dbReference type="Rhea" id="RHEA:11016"/>
        <dbReference type="ChEBI" id="CHEBI:15377"/>
        <dbReference type="ChEBI" id="CHEBI:16199"/>
        <dbReference type="ChEBI" id="CHEBI:17536"/>
        <dbReference type="ChEBI" id="CHEBI:57296"/>
        <dbReference type="EC" id="3.5.3.4"/>
    </reaction>
</comment>
<dbReference type="EC" id="3.5.3.4" evidence="2"/>
<evidence type="ECO:0000256" key="2">
    <source>
        <dbReference type="HAMAP-Rule" id="MF_00813"/>
    </source>
</evidence>
<evidence type="ECO:0000259" key="3">
    <source>
        <dbReference type="Pfam" id="PF03561"/>
    </source>
</evidence>
<gene>
    <name evidence="2 4" type="primary">alc</name>
    <name evidence="4" type="ORF">ACFPZN_14700</name>
</gene>
<dbReference type="InterPro" id="IPR005164">
    <property type="entry name" value="Allantoicase"/>
</dbReference>
<dbReference type="NCBIfam" id="TIGR02961">
    <property type="entry name" value="allantoicase"/>
    <property type="match status" value="1"/>
</dbReference>
<reference evidence="5" key="1">
    <citation type="journal article" date="2019" name="Int. J. Syst. Evol. Microbiol.">
        <title>The Global Catalogue of Microorganisms (GCM) 10K type strain sequencing project: providing services to taxonomists for standard genome sequencing and annotation.</title>
        <authorList>
            <consortium name="The Broad Institute Genomics Platform"/>
            <consortium name="The Broad Institute Genome Sequencing Center for Infectious Disease"/>
            <person name="Wu L."/>
            <person name="Ma J."/>
        </authorList>
    </citation>
    <scope>NUCLEOTIDE SEQUENCE [LARGE SCALE GENOMIC DNA]</scope>
    <source>
        <strain evidence="5">KCTC 42087</strain>
    </source>
</reference>
<dbReference type="SUPFAM" id="SSF49785">
    <property type="entry name" value="Galactose-binding domain-like"/>
    <property type="match status" value="2"/>
</dbReference>
<dbReference type="Pfam" id="PF03561">
    <property type="entry name" value="Allantoicase"/>
    <property type="match status" value="2"/>
</dbReference>
<dbReference type="InterPro" id="IPR008979">
    <property type="entry name" value="Galactose-bd-like_sf"/>
</dbReference>